<sequence>MKRKTVLILLMSLALLSAGCSQADTVKTAASENTTSSTGEDHAIESTVTLTEGKYSEEKLDADWKESTSTLLTLKEDTITCEEDSVSIDGSTATITKSGTYVLTGELSNGQIIVDTGKESSTKLVLNNAAINCSTSAAVYIKSGDTVVTLAENSENSITDGSEYISDSEENPEPEAAIFAKDDLTFNGTGSLTVSGNYNHAIQSKDALKFVNGSFTVTSVGDGLVGKDSVSIKDGDFTITSGGDGIKATNTEETDKGYIIIEDGSFQITTEKDAIQAETLLRINDGTFDIQTGGGSENAVQSGGAPGGQIPQSEDPGMDRQMPQGENPGMDRQMPQGEKLTMNEQTPQSEPQTDASTEPDSTKGLKSYVELIVESGEFTINSYDDALHSNQNVTIDGGSFTITSGDDGIHADNCLTVNGGFIDIQQSYEGLEGFDIILNDGNIKAVANDDGVNAAGDNDSASNPETDYSAEDTSTNDADNMSDMRRGGESMEHGGVMGAMAGEDQGATLTINGGTLYVNAEGDGLDANGDILISGGEITVHGPTNGGNGTLDYASECQITGGTFLAVGSVGMVQNPSDTSTQPVIICSTNQSISAGTTITVKDSGGDTIAEITAEKNIQWFSISTPALKKGETYTVCVGDTETEVTLDSVLTQL</sequence>
<dbReference type="Pfam" id="PF14262">
    <property type="entry name" value="Cthe_2159"/>
    <property type="match status" value="1"/>
</dbReference>
<feature type="compositionally biased region" description="Polar residues" evidence="1">
    <location>
        <begin position="460"/>
        <end position="479"/>
    </location>
</feature>
<dbReference type="PROSITE" id="PS51257">
    <property type="entry name" value="PROKAR_LIPOPROTEIN"/>
    <property type="match status" value="1"/>
</dbReference>
<evidence type="ECO:0000313" key="3">
    <source>
        <dbReference type="EMBL" id="MCU6687409.1"/>
    </source>
</evidence>
<dbReference type="Proteomes" id="UP001652431">
    <property type="component" value="Unassembled WGS sequence"/>
</dbReference>
<proteinExistence type="predicted"/>
<evidence type="ECO:0000313" key="4">
    <source>
        <dbReference type="Proteomes" id="UP001652431"/>
    </source>
</evidence>
<evidence type="ECO:0000256" key="2">
    <source>
        <dbReference type="SAM" id="SignalP"/>
    </source>
</evidence>
<name>A0ABT2RQK4_9FIRM</name>
<dbReference type="EMBL" id="JAOQJU010000019">
    <property type="protein sequence ID" value="MCU6687409.1"/>
    <property type="molecule type" value="Genomic_DNA"/>
</dbReference>
<feature type="signal peptide" evidence="2">
    <location>
        <begin position="1"/>
        <end position="23"/>
    </location>
</feature>
<reference evidence="3 4" key="1">
    <citation type="journal article" date="2021" name="ISME Commun">
        <title>Automated analysis of genomic sequences facilitates high-throughput and comprehensive description of bacteria.</title>
        <authorList>
            <person name="Hitch T.C.A."/>
        </authorList>
    </citation>
    <scope>NUCLEOTIDE SEQUENCE [LARGE SCALE GENOMIC DNA]</scope>
    <source>
        <strain evidence="3 4">Sanger_03</strain>
    </source>
</reference>
<feature type="compositionally biased region" description="Polar residues" evidence="1">
    <location>
        <begin position="342"/>
        <end position="359"/>
    </location>
</feature>
<dbReference type="InterPro" id="IPR025584">
    <property type="entry name" value="Cthe_2159"/>
</dbReference>
<feature type="region of interest" description="Disordered" evidence="1">
    <location>
        <begin position="454"/>
        <end position="489"/>
    </location>
</feature>
<keyword evidence="4" id="KW-1185">Reference proteome</keyword>
<comment type="caution">
    <text evidence="3">The sequence shown here is derived from an EMBL/GenBank/DDBJ whole genome shotgun (WGS) entry which is preliminary data.</text>
</comment>
<accession>A0ABT2RQK4</accession>
<dbReference type="RefSeq" id="WP_158371100.1">
    <property type="nucleotide sequence ID" value="NZ_JAOQJU010000019.1"/>
</dbReference>
<organism evidence="3 4">
    <name type="scientific">Dorea acetigenes</name>
    <dbReference type="NCBI Taxonomy" id="2981787"/>
    <lineage>
        <taxon>Bacteria</taxon>
        <taxon>Bacillati</taxon>
        <taxon>Bacillota</taxon>
        <taxon>Clostridia</taxon>
        <taxon>Lachnospirales</taxon>
        <taxon>Lachnospiraceae</taxon>
        <taxon>Dorea</taxon>
    </lineage>
</organism>
<feature type="chain" id="PRO_5046388912" evidence="2">
    <location>
        <begin position="24"/>
        <end position="654"/>
    </location>
</feature>
<feature type="region of interest" description="Disordered" evidence="1">
    <location>
        <begin position="292"/>
        <end position="363"/>
    </location>
</feature>
<evidence type="ECO:0000256" key="1">
    <source>
        <dbReference type="SAM" id="MobiDB-lite"/>
    </source>
</evidence>
<keyword evidence="2" id="KW-0732">Signal</keyword>
<protein>
    <submittedName>
        <fullName evidence="3">Carbohydrate-binding domain-containing protein</fullName>
    </submittedName>
</protein>
<gene>
    <name evidence="3" type="ORF">OCV99_12850</name>
</gene>